<comment type="caution">
    <text evidence="1">The sequence shown here is derived from an EMBL/GenBank/DDBJ whole genome shotgun (WGS) entry which is preliminary data.</text>
</comment>
<dbReference type="RefSeq" id="WP_132371190.1">
    <property type="nucleotide sequence ID" value="NZ_SMAN01000004.1"/>
</dbReference>
<keyword evidence="2" id="KW-1185">Reference proteome</keyword>
<name>A0A4R3N7B5_9BACI</name>
<dbReference type="Proteomes" id="UP000294650">
    <property type="component" value="Unassembled WGS sequence"/>
</dbReference>
<protein>
    <submittedName>
        <fullName evidence="1">Uncharacterized protein</fullName>
    </submittedName>
</protein>
<organism evidence="1 2">
    <name type="scientific">Melghiribacillus thermohalophilus</name>
    <dbReference type="NCBI Taxonomy" id="1324956"/>
    <lineage>
        <taxon>Bacteria</taxon>
        <taxon>Bacillati</taxon>
        <taxon>Bacillota</taxon>
        <taxon>Bacilli</taxon>
        <taxon>Bacillales</taxon>
        <taxon>Bacillaceae</taxon>
        <taxon>Melghiribacillus</taxon>
    </lineage>
</organism>
<gene>
    <name evidence="1" type="ORF">EDD68_10493</name>
</gene>
<accession>A0A4R3N7B5</accession>
<proteinExistence type="predicted"/>
<dbReference type="AlphaFoldDB" id="A0A4R3N7B5"/>
<evidence type="ECO:0000313" key="2">
    <source>
        <dbReference type="Proteomes" id="UP000294650"/>
    </source>
</evidence>
<dbReference type="OrthoDB" id="2679997at2"/>
<reference evidence="1 2" key="1">
    <citation type="submission" date="2019-03" db="EMBL/GenBank/DDBJ databases">
        <title>Genomic Encyclopedia of Type Strains, Phase IV (KMG-IV): sequencing the most valuable type-strain genomes for metagenomic binning, comparative biology and taxonomic classification.</title>
        <authorList>
            <person name="Goeker M."/>
        </authorList>
    </citation>
    <scope>NUCLEOTIDE SEQUENCE [LARGE SCALE GENOMIC DNA]</scope>
    <source>
        <strain evidence="1 2">DSM 25894</strain>
    </source>
</reference>
<evidence type="ECO:0000313" key="1">
    <source>
        <dbReference type="EMBL" id="TCT25025.1"/>
    </source>
</evidence>
<dbReference type="EMBL" id="SMAN01000004">
    <property type="protein sequence ID" value="TCT25025.1"/>
    <property type="molecule type" value="Genomic_DNA"/>
</dbReference>
<sequence>MHIPVFLNENKVLEIPSSDLIKFKRFCELNGYQLKWKDSLQGIKIESALPQKMININLSDHGQKKEEMYMKKELTRLLNGDVLFVSNQHHEKKTADLTLVLEGRVNPYTSTPTVTILYTVDLKPHFKKHLDAFRIQNNFKRAADKNTSLLIVQLNIPKALEDSDQSFYRRLAISLASGIMDYFLDKKNSSHAFPVEVLKMFTGNHQNNQVSIAPKESSRLPKRVPGTREQLIDMYLDYTIYPSSEEEMYIIKGDIVIKNSGNTDVNNPLVCLKVDPVDTISIGGQILPPDIAETMGVHTSKGISGWKFMYEDWFERAKERGEYWISPISDFTITSGEQLKISDVQFIVKKPSQQNMARIKSFLITSEQNQKFPSQNSITISF</sequence>